<evidence type="ECO:0000313" key="3">
    <source>
        <dbReference type="Proteomes" id="UP000076881"/>
    </source>
</evidence>
<feature type="region of interest" description="Disordered" evidence="1">
    <location>
        <begin position="1"/>
        <end position="23"/>
    </location>
</feature>
<dbReference type="AlphaFoldDB" id="A0A168DV13"/>
<feature type="compositionally biased region" description="Polar residues" evidence="1">
    <location>
        <begin position="151"/>
        <end position="160"/>
    </location>
</feature>
<name>A0A168DV13_CORDF</name>
<feature type="compositionally biased region" description="Basic and acidic residues" evidence="1">
    <location>
        <begin position="141"/>
        <end position="150"/>
    </location>
</feature>
<feature type="region of interest" description="Disordered" evidence="1">
    <location>
        <begin position="141"/>
        <end position="160"/>
    </location>
</feature>
<feature type="region of interest" description="Disordered" evidence="1">
    <location>
        <begin position="466"/>
        <end position="498"/>
    </location>
</feature>
<feature type="region of interest" description="Disordered" evidence="1">
    <location>
        <begin position="394"/>
        <end position="419"/>
    </location>
</feature>
<gene>
    <name evidence="2" type="ORF">LEL_08824</name>
</gene>
<sequence length="498" mass="54988">MPSQRAKPPKEENGPSSNGLDPSLDAISLVSSSPVLKRLLQIDIENEQLLKRNSDLEVANRTNLASIAEQRNKWDADRNIVLRELQDQKDKVQSLRSAETKAETLDRQIKDQEKSILTQVETIKKKSAEISRQQTLYEKTKEELDKERSSRTALSSSLQTAKQDMARNKLELTNANASLATLQSFVVPLQPVAGAKAQIKAALSDIFHRFLDLYKAELTIDVAADAAPVADIEKLGIPLPASNSSAAKQMRVVAALAVTGEALAKYVFQQALVDPDGNLHRVLRHLAVEDAEHEAYVRAVLLRLFKELPDDKQRAMQSGGIASAVGDIVDALEPWAPRARLEEKVRLLCEGAAEAWSLALEIENKIEAVFLFQVPEDWRAVPLEKNSTTIGAASISQNSKSQANTPKQPAGTAQTQQYNPASLSKKQVAKVVWPVFMALTPDEDDPEIVCCGYVLTKAQIREADEEVADEESTYKMARQGLRRQSTTQKKRRNSLAVS</sequence>
<evidence type="ECO:0008006" key="4">
    <source>
        <dbReference type="Google" id="ProtNLM"/>
    </source>
</evidence>
<feature type="compositionally biased region" description="Basic residues" evidence="1">
    <location>
        <begin position="488"/>
        <end position="498"/>
    </location>
</feature>
<comment type="caution">
    <text evidence="2">The sequence shown here is derived from an EMBL/GenBank/DDBJ whole genome shotgun (WGS) entry which is preliminary data.</text>
</comment>
<evidence type="ECO:0000313" key="2">
    <source>
        <dbReference type="EMBL" id="OAA73040.1"/>
    </source>
</evidence>
<dbReference type="EMBL" id="AZHF01000007">
    <property type="protein sequence ID" value="OAA73040.1"/>
    <property type="molecule type" value="Genomic_DNA"/>
</dbReference>
<evidence type="ECO:0000256" key="1">
    <source>
        <dbReference type="SAM" id="MobiDB-lite"/>
    </source>
</evidence>
<protein>
    <recommendedName>
        <fullName evidence="4">MEI5 protein</fullName>
    </recommendedName>
</protein>
<proteinExistence type="predicted"/>
<accession>A0A168DV13</accession>
<keyword evidence="3" id="KW-1185">Reference proteome</keyword>
<organism evidence="2 3">
    <name type="scientific">Akanthomyces lecanii RCEF 1005</name>
    <dbReference type="NCBI Taxonomy" id="1081108"/>
    <lineage>
        <taxon>Eukaryota</taxon>
        <taxon>Fungi</taxon>
        <taxon>Dikarya</taxon>
        <taxon>Ascomycota</taxon>
        <taxon>Pezizomycotina</taxon>
        <taxon>Sordariomycetes</taxon>
        <taxon>Hypocreomycetidae</taxon>
        <taxon>Hypocreales</taxon>
        <taxon>Cordycipitaceae</taxon>
        <taxon>Akanthomyces</taxon>
        <taxon>Cordyceps confragosa</taxon>
    </lineage>
</organism>
<dbReference type="Proteomes" id="UP000076881">
    <property type="component" value="Unassembled WGS sequence"/>
</dbReference>
<dbReference type="OrthoDB" id="4863717at2759"/>
<reference evidence="2 3" key="1">
    <citation type="journal article" date="2016" name="Genome Biol. Evol.">
        <title>Divergent and convergent evolution of fungal pathogenicity.</title>
        <authorList>
            <person name="Shang Y."/>
            <person name="Xiao G."/>
            <person name="Zheng P."/>
            <person name="Cen K."/>
            <person name="Zhan S."/>
            <person name="Wang C."/>
        </authorList>
    </citation>
    <scope>NUCLEOTIDE SEQUENCE [LARGE SCALE GENOMIC DNA]</scope>
    <source>
        <strain evidence="2 3">RCEF 1005</strain>
    </source>
</reference>